<keyword evidence="2" id="KW-1185">Reference proteome</keyword>
<evidence type="ECO:0000313" key="2">
    <source>
        <dbReference type="Proteomes" id="UP000075880"/>
    </source>
</evidence>
<dbReference type="Proteomes" id="UP000075880">
    <property type="component" value="Unassembled WGS sequence"/>
</dbReference>
<dbReference type="EnsemblMetazoa" id="ENSAATROPT012876">
    <property type="protein sequence ID" value="ENSAATROPP011688"/>
    <property type="gene ID" value="ENSAATROPG010484"/>
</dbReference>
<sequence>MSGEIFQQTIKLLSLLLVANKSSILFI</sequence>
<accession>A0AAG5DM16</accession>
<dbReference type="AlphaFoldDB" id="A0AAG5DM16"/>
<evidence type="ECO:0000313" key="1">
    <source>
        <dbReference type="EnsemblMetazoa" id="ENSAATROPP011688"/>
    </source>
</evidence>
<reference evidence="1" key="1">
    <citation type="submission" date="2024-04" db="UniProtKB">
        <authorList>
            <consortium name="EnsemblMetazoa"/>
        </authorList>
    </citation>
    <scope>IDENTIFICATION</scope>
    <source>
        <strain evidence="1">EBRO</strain>
    </source>
</reference>
<proteinExistence type="predicted"/>
<protein>
    <submittedName>
        <fullName evidence="1">Uncharacterized protein</fullName>
    </submittedName>
</protein>
<organism evidence="1 2">
    <name type="scientific">Anopheles atroparvus</name>
    <name type="common">European mosquito</name>
    <dbReference type="NCBI Taxonomy" id="41427"/>
    <lineage>
        <taxon>Eukaryota</taxon>
        <taxon>Metazoa</taxon>
        <taxon>Ecdysozoa</taxon>
        <taxon>Arthropoda</taxon>
        <taxon>Hexapoda</taxon>
        <taxon>Insecta</taxon>
        <taxon>Pterygota</taxon>
        <taxon>Neoptera</taxon>
        <taxon>Endopterygota</taxon>
        <taxon>Diptera</taxon>
        <taxon>Nematocera</taxon>
        <taxon>Culicoidea</taxon>
        <taxon>Culicidae</taxon>
        <taxon>Anophelinae</taxon>
        <taxon>Anopheles</taxon>
    </lineage>
</organism>
<name>A0AAG5DM16_ANOAO</name>